<protein>
    <submittedName>
        <fullName evidence="2">Stress-associated protein 1</fullName>
    </submittedName>
</protein>
<dbReference type="AlphaFoldDB" id="A0ABD1QVG4"/>
<comment type="caution">
    <text evidence="2">The sequence shown here is derived from an EMBL/GenBank/DDBJ whole genome shotgun (WGS) entry which is preliminary data.</text>
</comment>
<accession>A0ABD1QVG4</accession>
<evidence type="ECO:0000313" key="3">
    <source>
        <dbReference type="Proteomes" id="UP001604336"/>
    </source>
</evidence>
<proteinExistence type="predicted"/>
<dbReference type="Proteomes" id="UP001604336">
    <property type="component" value="Unassembled WGS sequence"/>
</dbReference>
<name>A0ABD1QVG4_9LAMI</name>
<reference evidence="3" key="1">
    <citation type="submission" date="2024-07" db="EMBL/GenBank/DDBJ databases">
        <title>Two chromosome-level genome assemblies of Korean endemic species Abeliophyllum distichum and Forsythia ovata (Oleaceae).</title>
        <authorList>
            <person name="Jang H."/>
        </authorList>
    </citation>
    <scope>NUCLEOTIDE SEQUENCE [LARGE SCALE GENOMIC DNA]</scope>
</reference>
<sequence length="158" mass="17398">MVQKIEKEETKFKVVAQTITLFVKCVIAGNSTANDSCKTCLRAIAAGSTFSIVAVAIGSKKSFRYSSSSRSSSERKLKPVEMSNDLKKEDSDSADVVPVKREVNRCFGCRRKVGLTEFRVDGASSSAPIIIIPTRMIAARTTRPPDDRPLQGKIQWLR</sequence>
<keyword evidence="3" id="KW-1185">Reference proteome</keyword>
<evidence type="ECO:0000313" key="2">
    <source>
        <dbReference type="EMBL" id="KAL2480200.1"/>
    </source>
</evidence>
<organism evidence="2 3">
    <name type="scientific">Abeliophyllum distichum</name>
    <dbReference type="NCBI Taxonomy" id="126358"/>
    <lineage>
        <taxon>Eukaryota</taxon>
        <taxon>Viridiplantae</taxon>
        <taxon>Streptophyta</taxon>
        <taxon>Embryophyta</taxon>
        <taxon>Tracheophyta</taxon>
        <taxon>Spermatophyta</taxon>
        <taxon>Magnoliopsida</taxon>
        <taxon>eudicotyledons</taxon>
        <taxon>Gunneridae</taxon>
        <taxon>Pentapetalae</taxon>
        <taxon>asterids</taxon>
        <taxon>lamiids</taxon>
        <taxon>Lamiales</taxon>
        <taxon>Oleaceae</taxon>
        <taxon>Forsythieae</taxon>
        <taxon>Abeliophyllum</taxon>
    </lineage>
</organism>
<dbReference type="SUPFAM" id="SSF118310">
    <property type="entry name" value="AN1-like Zinc finger"/>
    <property type="match status" value="1"/>
</dbReference>
<dbReference type="EMBL" id="JBFOLK010000010">
    <property type="protein sequence ID" value="KAL2480200.1"/>
    <property type="molecule type" value="Genomic_DNA"/>
</dbReference>
<gene>
    <name evidence="2" type="ORF">Adt_33166</name>
</gene>
<evidence type="ECO:0000256" key="1">
    <source>
        <dbReference type="SAM" id="MobiDB-lite"/>
    </source>
</evidence>
<feature type="region of interest" description="Disordered" evidence="1">
    <location>
        <begin position="62"/>
        <end position="94"/>
    </location>
</feature>
<feature type="compositionally biased region" description="Basic and acidic residues" evidence="1">
    <location>
        <begin position="72"/>
        <end position="91"/>
    </location>
</feature>
<dbReference type="InterPro" id="IPR035896">
    <property type="entry name" value="AN1-like_Znf"/>
</dbReference>